<reference evidence="1" key="2">
    <citation type="submission" date="2024-10" db="UniProtKB">
        <authorList>
            <consortium name="EnsemblProtists"/>
        </authorList>
    </citation>
    <scope>IDENTIFICATION</scope>
</reference>
<keyword evidence="2" id="KW-1185">Reference proteome</keyword>
<dbReference type="GeneID" id="17257952"/>
<reference evidence="2" key="1">
    <citation type="journal article" date="2013" name="Nature">
        <title>Pan genome of the phytoplankton Emiliania underpins its global distribution.</title>
        <authorList>
            <person name="Read B.A."/>
            <person name="Kegel J."/>
            <person name="Klute M.J."/>
            <person name="Kuo A."/>
            <person name="Lefebvre S.C."/>
            <person name="Maumus F."/>
            <person name="Mayer C."/>
            <person name="Miller J."/>
            <person name="Monier A."/>
            <person name="Salamov A."/>
            <person name="Young J."/>
            <person name="Aguilar M."/>
            <person name="Claverie J.M."/>
            <person name="Frickenhaus S."/>
            <person name="Gonzalez K."/>
            <person name="Herman E.K."/>
            <person name="Lin Y.C."/>
            <person name="Napier J."/>
            <person name="Ogata H."/>
            <person name="Sarno A.F."/>
            <person name="Shmutz J."/>
            <person name="Schroeder D."/>
            <person name="de Vargas C."/>
            <person name="Verret F."/>
            <person name="von Dassow P."/>
            <person name="Valentin K."/>
            <person name="Van de Peer Y."/>
            <person name="Wheeler G."/>
            <person name="Dacks J.B."/>
            <person name="Delwiche C.F."/>
            <person name="Dyhrman S.T."/>
            <person name="Glockner G."/>
            <person name="John U."/>
            <person name="Richards T."/>
            <person name="Worden A.Z."/>
            <person name="Zhang X."/>
            <person name="Grigoriev I.V."/>
            <person name="Allen A.E."/>
            <person name="Bidle K."/>
            <person name="Borodovsky M."/>
            <person name="Bowler C."/>
            <person name="Brownlee C."/>
            <person name="Cock J.M."/>
            <person name="Elias M."/>
            <person name="Gladyshev V.N."/>
            <person name="Groth M."/>
            <person name="Guda C."/>
            <person name="Hadaegh A."/>
            <person name="Iglesias-Rodriguez M.D."/>
            <person name="Jenkins J."/>
            <person name="Jones B.M."/>
            <person name="Lawson T."/>
            <person name="Leese F."/>
            <person name="Lindquist E."/>
            <person name="Lobanov A."/>
            <person name="Lomsadze A."/>
            <person name="Malik S.B."/>
            <person name="Marsh M.E."/>
            <person name="Mackinder L."/>
            <person name="Mock T."/>
            <person name="Mueller-Roeber B."/>
            <person name="Pagarete A."/>
            <person name="Parker M."/>
            <person name="Probert I."/>
            <person name="Quesneville H."/>
            <person name="Raines C."/>
            <person name="Rensing S.A."/>
            <person name="Riano-Pachon D.M."/>
            <person name="Richier S."/>
            <person name="Rokitta S."/>
            <person name="Shiraiwa Y."/>
            <person name="Soanes D.M."/>
            <person name="van der Giezen M."/>
            <person name="Wahlund T.M."/>
            <person name="Williams B."/>
            <person name="Wilson W."/>
            <person name="Wolfe G."/>
            <person name="Wurch L.L."/>
        </authorList>
    </citation>
    <scope>NUCLEOTIDE SEQUENCE</scope>
</reference>
<organism evidence="1 2">
    <name type="scientific">Emiliania huxleyi (strain CCMP1516)</name>
    <dbReference type="NCBI Taxonomy" id="280463"/>
    <lineage>
        <taxon>Eukaryota</taxon>
        <taxon>Haptista</taxon>
        <taxon>Haptophyta</taxon>
        <taxon>Prymnesiophyceae</taxon>
        <taxon>Isochrysidales</taxon>
        <taxon>Noelaerhabdaceae</taxon>
        <taxon>Emiliania</taxon>
    </lineage>
</organism>
<dbReference type="RefSeq" id="XP_005764278.1">
    <property type="nucleotide sequence ID" value="XM_005764221.1"/>
</dbReference>
<dbReference type="HOGENOM" id="CLU_797950_0_0_1"/>
<sequence length="348" mass="39053">MWLAHCVAGVGPTDPRFVADVQGLARRSLPSTRIAVVVPICVKCGEATKLIATANRWTKSSGLPCMAAAGVEYTASASSSDARLRSECEMLPSSDFVPRPGRMQDLANGDISADLIIYQEMEFVQRATAMRLFGRAAACFRNLAVVTAHLAHEDDSYPRAPNVMFYQLATELLKLRAYSYWVQLETDSVPLRPRWLEYLAARIPPRTDGFWVKGSAPRHHCSWCNLEEGYHINGNALYNARDEAFLAFIQRTWSFAGNHTEPYDVALFERARSSDRSTWTMLGGKSVGRLFQFSDVIVSYYWPIAFERAVRRYPCAVLLHGNHSRSHAQDLTSRLTSRAILQNAGRRL</sequence>
<dbReference type="PaxDb" id="2903-EOD11849"/>
<dbReference type="eggNOG" id="ENOG502SE3H">
    <property type="taxonomic scope" value="Eukaryota"/>
</dbReference>
<dbReference type="KEGG" id="ehx:EMIHUDRAFT_214181"/>
<dbReference type="Proteomes" id="UP000013827">
    <property type="component" value="Unassembled WGS sequence"/>
</dbReference>
<evidence type="ECO:0000313" key="2">
    <source>
        <dbReference type="Proteomes" id="UP000013827"/>
    </source>
</evidence>
<accession>A0A0D3IKR4</accession>
<dbReference type="EnsemblProtists" id="EOD11849">
    <property type="protein sequence ID" value="EOD11849"/>
    <property type="gene ID" value="EMIHUDRAFT_214181"/>
</dbReference>
<evidence type="ECO:0000313" key="1">
    <source>
        <dbReference type="EnsemblProtists" id="EOD11849"/>
    </source>
</evidence>
<protein>
    <submittedName>
        <fullName evidence="1">Uncharacterized protein</fullName>
    </submittedName>
</protein>
<proteinExistence type="predicted"/>
<name>A0A0D3IKR4_EMIH1</name>
<dbReference type="AlphaFoldDB" id="A0A0D3IKR4"/>